<evidence type="ECO:0000313" key="7">
    <source>
        <dbReference type="EMBL" id="NHN85641.1"/>
    </source>
</evidence>
<keyword evidence="8" id="KW-1185">Reference proteome</keyword>
<feature type="domain" description="Flagellar hook protein FlgE/F/G-like D1" evidence="6">
    <location>
        <begin position="87"/>
        <end position="147"/>
    </location>
</feature>
<evidence type="ECO:0000256" key="4">
    <source>
        <dbReference type="RuleBase" id="RU362116"/>
    </source>
</evidence>
<keyword evidence="7" id="KW-0969">Cilium</keyword>
<dbReference type="PANTHER" id="PTHR30435:SF1">
    <property type="entry name" value="FLAGELLAR HOOK PROTEIN FLGE"/>
    <property type="match status" value="1"/>
</dbReference>
<comment type="function">
    <text evidence="4">A flexible structure which links the flagellar filament to the drive apparatus in the basal body.</text>
</comment>
<evidence type="ECO:0000313" key="8">
    <source>
        <dbReference type="Proteomes" id="UP000635278"/>
    </source>
</evidence>
<comment type="caution">
    <text evidence="7">The sequence shown here is derived from an EMBL/GenBank/DDBJ whole genome shotgun (WGS) entry which is preliminary data.</text>
</comment>
<dbReference type="RefSeq" id="WP_173584029.1">
    <property type="nucleotide sequence ID" value="NZ_WOTB01000018.1"/>
</dbReference>
<dbReference type="InterPro" id="IPR053967">
    <property type="entry name" value="LlgE_F_G-like_D1"/>
</dbReference>
<protein>
    <recommendedName>
        <fullName evidence="4">Flagellar hook protein FlgE</fullName>
    </recommendedName>
</protein>
<dbReference type="InterPro" id="IPR020013">
    <property type="entry name" value="Flagellar_FlgE/F/G"/>
</dbReference>
<dbReference type="Pfam" id="PF06429">
    <property type="entry name" value="Flg_bbr_C"/>
    <property type="match status" value="1"/>
</dbReference>
<name>A0ABX0JSZ4_9PROT</name>
<feature type="domain" description="Flagellar basal-body/hook protein C-terminal" evidence="5">
    <location>
        <begin position="479"/>
        <end position="520"/>
    </location>
</feature>
<comment type="subcellular location">
    <subcellularLocation>
        <location evidence="1 4">Bacterial flagellum basal body</location>
    </subcellularLocation>
</comment>
<keyword evidence="3 4" id="KW-0975">Bacterial flagellum</keyword>
<dbReference type="SUPFAM" id="SSF117143">
    <property type="entry name" value="Flagellar hook protein flgE"/>
    <property type="match status" value="1"/>
</dbReference>
<keyword evidence="7" id="KW-0966">Cell projection</keyword>
<evidence type="ECO:0000256" key="3">
    <source>
        <dbReference type="ARBA" id="ARBA00023143"/>
    </source>
</evidence>
<dbReference type="InterPro" id="IPR010930">
    <property type="entry name" value="Flg_bb/hook_C_dom"/>
</dbReference>
<dbReference type="NCBIfam" id="TIGR03506">
    <property type="entry name" value="FlgEFG_subfam"/>
    <property type="match status" value="1"/>
</dbReference>
<dbReference type="InterPro" id="IPR037925">
    <property type="entry name" value="FlgE/F/G-like"/>
</dbReference>
<dbReference type="EMBL" id="WOTB01000018">
    <property type="protein sequence ID" value="NHN85641.1"/>
    <property type="molecule type" value="Genomic_DNA"/>
</dbReference>
<dbReference type="Pfam" id="PF22692">
    <property type="entry name" value="LlgE_F_G_D1"/>
    <property type="match status" value="1"/>
</dbReference>
<keyword evidence="7" id="KW-0282">Flagellum</keyword>
<reference evidence="7 8" key="1">
    <citation type="journal article" date="2020" name="Int. J. Syst. Evol. Microbiol.">
        <title>Novel acetic acid bacteria from cider fermentations: Acetobacter conturbans sp. nov. and Acetobacter fallax sp. nov.</title>
        <authorList>
            <person name="Sombolestani A.S."/>
            <person name="Cleenwerck I."/>
            <person name="Cnockaert M."/>
            <person name="Borremans W."/>
            <person name="Wieme A.D."/>
            <person name="De Vuyst L."/>
            <person name="Vandamme P."/>
        </authorList>
    </citation>
    <scope>NUCLEOTIDE SEQUENCE [LARGE SCALE GENOMIC DNA]</scope>
    <source>
        <strain evidence="7 8">LMG 30640</strain>
    </source>
</reference>
<comment type="similarity">
    <text evidence="2 4">Belongs to the flagella basal body rod proteins family.</text>
</comment>
<evidence type="ECO:0000256" key="1">
    <source>
        <dbReference type="ARBA" id="ARBA00004117"/>
    </source>
</evidence>
<organism evidence="7 8">
    <name type="scientific">Acetobacter musti</name>
    <dbReference type="NCBI Taxonomy" id="864732"/>
    <lineage>
        <taxon>Bacteria</taxon>
        <taxon>Pseudomonadati</taxon>
        <taxon>Pseudomonadota</taxon>
        <taxon>Alphaproteobacteria</taxon>
        <taxon>Acetobacterales</taxon>
        <taxon>Acetobacteraceae</taxon>
        <taxon>Acetobacter</taxon>
    </lineage>
</organism>
<accession>A0ABX0JSZ4</accession>
<proteinExistence type="inferred from homology"/>
<dbReference type="Proteomes" id="UP000635278">
    <property type="component" value="Unassembled WGS sequence"/>
</dbReference>
<evidence type="ECO:0000256" key="2">
    <source>
        <dbReference type="ARBA" id="ARBA00009677"/>
    </source>
</evidence>
<evidence type="ECO:0000259" key="5">
    <source>
        <dbReference type="Pfam" id="PF06429"/>
    </source>
</evidence>
<gene>
    <name evidence="7" type="ORF">GOB93_13460</name>
</gene>
<sequence>MSIFNALTTATAGINAQSTAFTNLSNNIANSQTVGYKASETSFQDFVSNSLASTSTQAVSDGVGAVTTSQTQQQGTISSSTNSLAVAISGNGFFDVALPSGEATAGTETFSDQQYYTRNGDFSEDKNGYLVNTSGYYLEGYMADAKTGTLDTSQLTEINASNIAFRPTETTTLTMTGGISDGSTTATAMSDASTAAYNAAIAANETTAEAQTAGSNAATAAVTSAVTAATAAGTTVPGVYSQTVYDSTSAAHTVSTVWSEDTDAETAAKATDSDYSDTIYNVTVTNGDSSDTSMQLATNSGTTPATTTYQVTFDSSGNIVSVQQPELDSSGNAVTDSNGNTVYTNVGTGYTGSTAELPVTLTYTNGAASQTVNIDLGTIGSAAGTTTAKENSGTPTLTSDSATSATYEGLEMQSDGSIMAEFSNGDTQLVGKIALSSFNNADGLMAVDGQAYVATSASGSAKTGVVGANGTGTLETSSTESSTTDLTSDLSSLIVTQEAYTANTKIVTTADTLLQATISMIR</sequence>
<evidence type="ECO:0000259" key="6">
    <source>
        <dbReference type="Pfam" id="PF22692"/>
    </source>
</evidence>
<dbReference type="PANTHER" id="PTHR30435">
    <property type="entry name" value="FLAGELLAR PROTEIN"/>
    <property type="match status" value="1"/>
</dbReference>